<evidence type="ECO:0000313" key="2">
    <source>
        <dbReference type="Proteomes" id="UP000188268"/>
    </source>
</evidence>
<name>A0A1R3IC01_COCAP</name>
<dbReference type="Proteomes" id="UP000188268">
    <property type="component" value="Unassembled WGS sequence"/>
</dbReference>
<dbReference type="Gramene" id="OMO80122">
    <property type="protein sequence ID" value="OMO80122"/>
    <property type="gene ID" value="CCACVL1_13157"/>
</dbReference>
<gene>
    <name evidence="1" type="ORF">CCACVL1_13157</name>
</gene>
<protein>
    <submittedName>
        <fullName evidence="1">Uncharacterized protein</fullName>
    </submittedName>
</protein>
<accession>A0A1R3IC01</accession>
<organism evidence="1 2">
    <name type="scientific">Corchorus capsularis</name>
    <name type="common">Jute</name>
    <dbReference type="NCBI Taxonomy" id="210143"/>
    <lineage>
        <taxon>Eukaryota</taxon>
        <taxon>Viridiplantae</taxon>
        <taxon>Streptophyta</taxon>
        <taxon>Embryophyta</taxon>
        <taxon>Tracheophyta</taxon>
        <taxon>Spermatophyta</taxon>
        <taxon>Magnoliopsida</taxon>
        <taxon>eudicotyledons</taxon>
        <taxon>Gunneridae</taxon>
        <taxon>Pentapetalae</taxon>
        <taxon>rosids</taxon>
        <taxon>malvids</taxon>
        <taxon>Malvales</taxon>
        <taxon>Malvaceae</taxon>
        <taxon>Grewioideae</taxon>
        <taxon>Apeibeae</taxon>
        <taxon>Corchorus</taxon>
    </lineage>
</organism>
<evidence type="ECO:0000313" key="1">
    <source>
        <dbReference type="EMBL" id="OMO80122.1"/>
    </source>
</evidence>
<sequence>MATSSSSKANSSRLKVGGFERSFVTLIMA</sequence>
<keyword evidence="2" id="KW-1185">Reference proteome</keyword>
<proteinExistence type="predicted"/>
<dbReference type="AlphaFoldDB" id="A0A1R3IC01"/>
<comment type="caution">
    <text evidence="1">The sequence shown here is derived from an EMBL/GenBank/DDBJ whole genome shotgun (WGS) entry which is preliminary data.</text>
</comment>
<reference evidence="1 2" key="1">
    <citation type="submission" date="2013-09" db="EMBL/GenBank/DDBJ databases">
        <title>Corchorus capsularis genome sequencing.</title>
        <authorList>
            <person name="Alam M."/>
            <person name="Haque M.S."/>
            <person name="Islam M.S."/>
            <person name="Emdad E.M."/>
            <person name="Islam M.M."/>
            <person name="Ahmed B."/>
            <person name="Halim A."/>
            <person name="Hossen Q.M.M."/>
            <person name="Hossain M.Z."/>
            <person name="Ahmed R."/>
            <person name="Khan M.M."/>
            <person name="Islam R."/>
            <person name="Rashid M.M."/>
            <person name="Khan S.A."/>
            <person name="Rahman M.S."/>
            <person name="Alam M."/>
        </authorList>
    </citation>
    <scope>NUCLEOTIDE SEQUENCE [LARGE SCALE GENOMIC DNA]</scope>
    <source>
        <strain evidence="2">cv. CVL-1</strain>
        <tissue evidence="1">Whole seedling</tissue>
    </source>
</reference>
<dbReference type="EMBL" id="AWWV01010325">
    <property type="protein sequence ID" value="OMO80122.1"/>
    <property type="molecule type" value="Genomic_DNA"/>
</dbReference>